<dbReference type="AlphaFoldDB" id="A0A222FJ68"/>
<evidence type="ECO:0000313" key="3">
    <source>
        <dbReference type="Proteomes" id="UP000202440"/>
    </source>
</evidence>
<dbReference type="RefSeq" id="WP_094060222.1">
    <property type="nucleotide sequence ID" value="NZ_CP022530.1"/>
</dbReference>
<dbReference type="OrthoDB" id="7018489at2"/>
<gene>
    <name evidence="2" type="ORF">CHH28_10265</name>
</gene>
<protein>
    <recommendedName>
        <fullName evidence="4">DUF3592 domain-containing protein</fullName>
    </recommendedName>
</protein>
<reference evidence="2 3" key="1">
    <citation type="submission" date="2017-07" db="EMBL/GenBank/DDBJ databases">
        <title>Annotated genome sequence of Bacterioplanes sanyensis isolated from Red Sea.</title>
        <authorList>
            <person name="Rehman Z.U."/>
        </authorList>
    </citation>
    <scope>NUCLEOTIDE SEQUENCE [LARGE SCALE GENOMIC DNA]</scope>
    <source>
        <strain evidence="2 3">NV9</strain>
    </source>
</reference>
<keyword evidence="1" id="KW-1133">Transmembrane helix</keyword>
<proteinExistence type="predicted"/>
<evidence type="ECO:0008006" key="4">
    <source>
        <dbReference type="Google" id="ProtNLM"/>
    </source>
</evidence>
<keyword evidence="1" id="KW-0812">Transmembrane</keyword>
<dbReference type="Proteomes" id="UP000202440">
    <property type="component" value="Chromosome"/>
</dbReference>
<sequence>MATLKSPGQKKRQVVRIISGLIFLAITAVASIAYGFVKTQQLAWVKDHKEAQGTITELSHVEEEYRNRKGKKRYRDVYSLSYSFSVDGDRYSNTVEVSESLFVNSDEQQAITVWYENGYPSQNSPEQVMIAEKASNNLAGNAIAVAPFTFGGSLFLYYLLSFIFVRESKHSLPEGFYTENTWLDVDDNYFVALDDADLVFFDIDKGRASKVQQLYQQGAALEEIIGASKANKLNRVPISAMKQVRSDHNSDTIQVETDDRTYSVEFLNQALKAHALERIRALLPEGMTYNKEEKTRIKSALPALTLATLFVVPMFFITTPGINLVIGFIIVVKILPRILVRLWDPTITEKWALATA</sequence>
<evidence type="ECO:0000256" key="1">
    <source>
        <dbReference type="SAM" id="Phobius"/>
    </source>
</evidence>
<organism evidence="2 3">
    <name type="scientific">Bacterioplanes sanyensis</name>
    <dbReference type="NCBI Taxonomy" id="1249553"/>
    <lineage>
        <taxon>Bacteria</taxon>
        <taxon>Pseudomonadati</taxon>
        <taxon>Pseudomonadota</taxon>
        <taxon>Gammaproteobacteria</taxon>
        <taxon>Oceanospirillales</taxon>
        <taxon>Oceanospirillaceae</taxon>
        <taxon>Bacterioplanes</taxon>
    </lineage>
</organism>
<feature type="transmembrane region" description="Helical" evidence="1">
    <location>
        <begin position="14"/>
        <end position="37"/>
    </location>
</feature>
<evidence type="ECO:0000313" key="2">
    <source>
        <dbReference type="EMBL" id="ASP39038.1"/>
    </source>
</evidence>
<accession>A0A222FJ68</accession>
<keyword evidence="3" id="KW-1185">Reference proteome</keyword>
<dbReference type="KEGG" id="bsan:CHH28_10265"/>
<name>A0A222FJ68_9GAMM</name>
<feature type="transmembrane region" description="Helical" evidence="1">
    <location>
        <begin position="138"/>
        <end position="160"/>
    </location>
</feature>
<keyword evidence="1" id="KW-0472">Membrane</keyword>
<dbReference type="EMBL" id="CP022530">
    <property type="protein sequence ID" value="ASP39038.1"/>
    <property type="molecule type" value="Genomic_DNA"/>
</dbReference>